<proteinExistence type="evidence at transcript level"/>
<feature type="compositionally biased region" description="Low complexity" evidence="1">
    <location>
        <begin position="115"/>
        <end position="130"/>
    </location>
</feature>
<organism evidence="2">
    <name type="scientific">Corethrella appendiculata</name>
    <dbReference type="NCBI Taxonomy" id="1370023"/>
    <lineage>
        <taxon>Eukaryota</taxon>
        <taxon>Metazoa</taxon>
        <taxon>Ecdysozoa</taxon>
        <taxon>Arthropoda</taxon>
        <taxon>Hexapoda</taxon>
        <taxon>Insecta</taxon>
        <taxon>Pterygota</taxon>
        <taxon>Neoptera</taxon>
        <taxon>Endopterygota</taxon>
        <taxon>Diptera</taxon>
        <taxon>Nematocera</taxon>
        <taxon>Culicoidea</taxon>
        <taxon>Chaoboridae</taxon>
        <taxon>Corethrella</taxon>
    </lineage>
</organism>
<dbReference type="GO" id="GO:0005634">
    <property type="term" value="C:nucleus"/>
    <property type="evidence" value="ECO:0007669"/>
    <property type="project" value="TreeGrafter"/>
</dbReference>
<evidence type="ECO:0000256" key="1">
    <source>
        <dbReference type="SAM" id="MobiDB-lite"/>
    </source>
</evidence>
<feature type="region of interest" description="Disordered" evidence="1">
    <location>
        <begin position="108"/>
        <end position="148"/>
    </location>
</feature>
<name>U5EQG8_9DIPT</name>
<feature type="non-terminal residue" evidence="2">
    <location>
        <position position="1"/>
    </location>
</feature>
<dbReference type="EMBL" id="GANO01004260">
    <property type="protein sequence ID" value="JAB55611.1"/>
    <property type="molecule type" value="mRNA"/>
</dbReference>
<dbReference type="InterPro" id="IPR051372">
    <property type="entry name" value="CWC21"/>
</dbReference>
<evidence type="ECO:0000313" key="2">
    <source>
        <dbReference type="EMBL" id="JAB55611.1"/>
    </source>
</evidence>
<feature type="compositionally biased region" description="Polar residues" evidence="1">
    <location>
        <begin position="624"/>
        <end position="634"/>
    </location>
</feature>
<protein>
    <submittedName>
        <fullName evidence="2">Putative guanylyl cyclase</fullName>
    </submittedName>
</protein>
<accession>U5EQG8</accession>
<reference evidence="2" key="1">
    <citation type="journal article" date="2014" name="Insect Biochem. Mol. Biol.">
        <title>An insight into the sialome of the frog biting fly, Corethrella appendiculata.</title>
        <authorList>
            <person name="Ribeiro J.M.C."/>
            <person name="Chagas A.C."/>
            <person name="Pham V.M."/>
            <person name="Lounibos L.P."/>
            <person name="Calvo E."/>
        </authorList>
    </citation>
    <scope>NUCLEOTIDE SEQUENCE</scope>
    <source>
        <tissue evidence="2">Salivary glands</tissue>
    </source>
</reference>
<dbReference type="AlphaFoldDB" id="U5EQG8"/>
<feature type="compositionally biased region" description="Low complexity" evidence="1">
    <location>
        <begin position="449"/>
        <end position="462"/>
    </location>
</feature>
<dbReference type="PANTHER" id="PTHR36562">
    <property type="entry name" value="SERINE/ARGININE REPETITIVE MATRIX 2"/>
    <property type="match status" value="1"/>
</dbReference>
<dbReference type="PANTHER" id="PTHR36562:SF6">
    <property type="entry name" value="EG:133E12.4 PROTEIN"/>
    <property type="match status" value="1"/>
</dbReference>
<feature type="compositionally biased region" description="Low complexity" evidence="1">
    <location>
        <begin position="672"/>
        <end position="684"/>
    </location>
</feature>
<feature type="region of interest" description="Disordered" evidence="1">
    <location>
        <begin position="449"/>
        <end position="479"/>
    </location>
</feature>
<feature type="compositionally biased region" description="Low complexity" evidence="1">
    <location>
        <begin position="844"/>
        <end position="874"/>
    </location>
</feature>
<feature type="region of interest" description="Disordered" evidence="1">
    <location>
        <begin position="833"/>
        <end position="874"/>
    </location>
</feature>
<feature type="region of interest" description="Disordered" evidence="1">
    <location>
        <begin position="719"/>
        <end position="771"/>
    </location>
</feature>
<feature type="compositionally biased region" description="Basic and acidic residues" evidence="1">
    <location>
        <begin position="463"/>
        <end position="472"/>
    </location>
</feature>
<feature type="compositionally biased region" description="Low complexity" evidence="1">
    <location>
        <begin position="726"/>
        <end position="738"/>
    </location>
</feature>
<feature type="region of interest" description="Disordered" evidence="1">
    <location>
        <begin position="1089"/>
        <end position="1109"/>
    </location>
</feature>
<sequence>IPEIDTEMVTVKEVEKSLVIPEKASSFNVHPGRLCQDQCFYCGGKFGLYDTPCHIAQMKSADRQAKILKCEVKITSDSCLCDACFRHVDRKANCPSYKKRTSTQSVSPLLIKVPNNNNNNNNSNSSNNNSQAENQDNRTEQNPLATTSISSNTAIINPTIPDSIIEVPIFEALHSQKTLGNCIVKQCQEDTSLTIRRKWLMKMKKKINKLIQTNLDTTNTANLVPICNKHYEAISHLMICAMCRIKLPVQHIFYLNEVTELEKLLHEQGITMSLGDSTIAVCRICRYYVSLLFKTPEDNSQKSQFVKTYKKKLIQFSEEVIENVEIVDEDKIKTHVVTVNEAENVNVTVRDNNTVTIKKRRRSKKSPECVIVPSTPNIPLPPPSLSITQPITITDRQPSLEEITITPAVKNVNTANIQQQGHILLDNDVMVDYDSPLLSDVSLSIAKSNTKTKSQQQKQLQQSRKEHQENSDMARVLKSNPNISMRELFPGEEELGININIPFNTATTRTPEGWCKIQSTIQYDDSTRLLWEELQKPYGNQSSFVRHLILLEKYFRNGDLILSPHARSNAISYSESVQNRLRSYDNISTPPPVSVIDKNTILQQLNNSSVTITPATKSTKKSNSETYQQELMQQQKRKLSQLDRISKQLTQKQLEQTNKIPKLDETTIIPKSSASSSSSSNSSNVVPPDLISINTNNTNNSIQQAISLNQNVTITSIPSVQQQQKTSPLQSSPTASSSKEVIQLPDQLTQSERKQTSKPWRPTLIPITSGSNSVIQNGPLYQTADGRKLPGLVQVMSGGKPYHISIHDYNRMCILRREKLLQLQHQQYMQHQKRMSQKSPPIAPTTNPSPMSLTPPTSTATSLASATTKSTSNSALDKLSQIPNQILEQNSVIPLSSGSSNNNNNNNNKSSGLSELQQLIKTRKINTNNSANNSNSKNLLPMVPKLIPTLPNCTSVLPMSSSASVLPTSIASSSPPQQHPLLPSLSSSISVTTTSTSTQSPIDALIKSNNNLFMSNLMQSQIYNIAAVAAAAASSASTSTSAATTIPTTSGGNISSNLSNNNNMSGGQILIDNSAASLLSKIPKSLTVIPQQRGRSSSRVSSNEDQNSA</sequence>
<feature type="compositionally biased region" description="Low complexity" evidence="1">
    <location>
        <begin position="972"/>
        <end position="985"/>
    </location>
</feature>
<feature type="region of interest" description="Disordered" evidence="1">
    <location>
        <begin position="656"/>
        <end position="684"/>
    </location>
</feature>
<feature type="region of interest" description="Disordered" evidence="1">
    <location>
        <begin position="1040"/>
        <end position="1059"/>
    </location>
</feature>
<feature type="region of interest" description="Disordered" evidence="1">
    <location>
        <begin position="966"/>
        <end position="985"/>
    </location>
</feature>
<feature type="region of interest" description="Disordered" evidence="1">
    <location>
        <begin position="613"/>
        <end position="639"/>
    </location>
</feature>